<comment type="caution">
    <text evidence="2">The sequence shown here is derived from an EMBL/GenBank/DDBJ whole genome shotgun (WGS) entry which is preliminary data.</text>
</comment>
<proteinExistence type="predicted"/>
<dbReference type="EMBL" id="PCRP01000011">
    <property type="protein sequence ID" value="PIP23920.1"/>
    <property type="molecule type" value="Genomic_DNA"/>
</dbReference>
<protein>
    <recommendedName>
        <fullName evidence="1">Cthe-2314-like HEPN domain-containing protein</fullName>
    </recommendedName>
</protein>
<evidence type="ECO:0000313" key="2">
    <source>
        <dbReference type="EMBL" id="PIP23920.1"/>
    </source>
</evidence>
<accession>A0A2G9YXG9</accession>
<evidence type="ECO:0000259" key="1">
    <source>
        <dbReference type="Pfam" id="PF18730"/>
    </source>
</evidence>
<feature type="domain" description="Cthe-2314-like HEPN" evidence="1">
    <location>
        <begin position="25"/>
        <end position="127"/>
    </location>
</feature>
<dbReference type="InterPro" id="IPR041394">
    <property type="entry name" value="HEPN_Cthe2314"/>
</dbReference>
<name>A0A2G9YXG9_9BACT</name>
<dbReference type="Pfam" id="PF18730">
    <property type="entry name" value="HEPN_Cthe2314"/>
    <property type="match status" value="1"/>
</dbReference>
<gene>
    <name evidence="2" type="ORF">COX36_00685</name>
</gene>
<sequence length="175" mass="20893">MFTIKCITRKGGFNPSVAEGFRLVEEFVYHYENFCFRLFAFREKVLKFINAILPVGFVRDRDVKVQFMIINPVVKQAKLVSLIQEFDNKKDLGKIIDDRHSLTHKLYYGKEFDHYLRPKNIETKNLKDFKQWCLKWGKEILDRAKITEKSMYTISKMNHDLTSKIINYKNSLKKK</sequence>
<reference evidence="2 3" key="1">
    <citation type="submission" date="2017-09" db="EMBL/GenBank/DDBJ databases">
        <title>Depth-based differentiation of microbial function through sediment-hosted aquifers and enrichment of novel symbionts in the deep terrestrial subsurface.</title>
        <authorList>
            <person name="Probst A.J."/>
            <person name="Ladd B."/>
            <person name="Jarett J.K."/>
            <person name="Geller-Mcgrath D.E."/>
            <person name="Sieber C.M."/>
            <person name="Emerson J.B."/>
            <person name="Anantharaman K."/>
            <person name="Thomas B.C."/>
            <person name="Malmstrom R."/>
            <person name="Stieglmeier M."/>
            <person name="Klingl A."/>
            <person name="Woyke T."/>
            <person name="Ryan C.M."/>
            <person name="Banfield J.F."/>
        </authorList>
    </citation>
    <scope>NUCLEOTIDE SEQUENCE [LARGE SCALE GENOMIC DNA]</scope>
    <source>
        <strain evidence="2">CG23_combo_of_CG06-09_8_20_14_all_38_19</strain>
    </source>
</reference>
<evidence type="ECO:0000313" key="3">
    <source>
        <dbReference type="Proteomes" id="UP000230273"/>
    </source>
</evidence>
<dbReference type="AlphaFoldDB" id="A0A2G9YXG9"/>
<organism evidence="2 3">
    <name type="scientific">Candidatus Nealsonbacteria bacterium CG23_combo_of_CG06-09_8_20_14_all_38_19</name>
    <dbReference type="NCBI Taxonomy" id="1974721"/>
    <lineage>
        <taxon>Bacteria</taxon>
        <taxon>Candidatus Nealsoniibacteriota</taxon>
    </lineage>
</organism>
<dbReference type="Proteomes" id="UP000230273">
    <property type="component" value="Unassembled WGS sequence"/>
</dbReference>